<reference evidence="1" key="2">
    <citation type="submission" date="2020-11" db="EMBL/GenBank/DDBJ databases">
        <authorList>
            <person name="McCartney M.A."/>
            <person name="Auch B."/>
            <person name="Kono T."/>
            <person name="Mallez S."/>
            <person name="Becker A."/>
            <person name="Gohl D.M."/>
            <person name="Silverstein K.A.T."/>
            <person name="Koren S."/>
            <person name="Bechman K.B."/>
            <person name="Herman A."/>
            <person name="Abrahante J.E."/>
            <person name="Garbe J."/>
        </authorList>
    </citation>
    <scope>NUCLEOTIDE SEQUENCE</scope>
    <source>
        <strain evidence="1">Duluth1</strain>
        <tissue evidence="1">Whole animal</tissue>
    </source>
</reference>
<gene>
    <name evidence="1" type="ORF">DPMN_074890</name>
</gene>
<dbReference type="Proteomes" id="UP000828390">
    <property type="component" value="Unassembled WGS sequence"/>
</dbReference>
<sequence>MQELKSTDAEELDLLTEYLGPQSSRQATTLRSAYGTSPGKAVKAIWERLDERYGASELVAEALLLKIRNSTTIC</sequence>
<evidence type="ECO:0000313" key="2">
    <source>
        <dbReference type="Proteomes" id="UP000828390"/>
    </source>
</evidence>
<keyword evidence="2" id="KW-1185">Reference proteome</keyword>
<reference evidence="1" key="1">
    <citation type="journal article" date="2019" name="bioRxiv">
        <title>The Genome of the Zebra Mussel, Dreissena polymorpha: A Resource for Invasive Species Research.</title>
        <authorList>
            <person name="McCartney M.A."/>
            <person name="Auch B."/>
            <person name="Kono T."/>
            <person name="Mallez S."/>
            <person name="Zhang Y."/>
            <person name="Obille A."/>
            <person name="Becker A."/>
            <person name="Abrahante J.E."/>
            <person name="Garbe J."/>
            <person name="Badalamenti J.P."/>
            <person name="Herman A."/>
            <person name="Mangelson H."/>
            <person name="Liachko I."/>
            <person name="Sullivan S."/>
            <person name="Sone E.D."/>
            <person name="Koren S."/>
            <person name="Silverstein K.A.T."/>
            <person name="Beckman K.B."/>
            <person name="Gohl D.M."/>
        </authorList>
    </citation>
    <scope>NUCLEOTIDE SEQUENCE</scope>
    <source>
        <strain evidence="1">Duluth1</strain>
        <tissue evidence="1">Whole animal</tissue>
    </source>
</reference>
<dbReference type="EMBL" id="JAIWYP010000015">
    <property type="protein sequence ID" value="KAH3699928.1"/>
    <property type="molecule type" value="Genomic_DNA"/>
</dbReference>
<evidence type="ECO:0000313" key="1">
    <source>
        <dbReference type="EMBL" id="KAH3699928.1"/>
    </source>
</evidence>
<name>A0A9D3YKN5_DREPO</name>
<protein>
    <submittedName>
        <fullName evidence="1">Uncharacterized protein</fullName>
    </submittedName>
</protein>
<proteinExistence type="predicted"/>
<accession>A0A9D3YKN5</accession>
<comment type="caution">
    <text evidence="1">The sequence shown here is derived from an EMBL/GenBank/DDBJ whole genome shotgun (WGS) entry which is preliminary data.</text>
</comment>
<organism evidence="1 2">
    <name type="scientific">Dreissena polymorpha</name>
    <name type="common">Zebra mussel</name>
    <name type="synonym">Mytilus polymorpha</name>
    <dbReference type="NCBI Taxonomy" id="45954"/>
    <lineage>
        <taxon>Eukaryota</taxon>
        <taxon>Metazoa</taxon>
        <taxon>Spiralia</taxon>
        <taxon>Lophotrochozoa</taxon>
        <taxon>Mollusca</taxon>
        <taxon>Bivalvia</taxon>
        <taxon>Autobranchia</taxon>
        <taxon>Heteroconchia</taxon>
        <taxon>Euheterodonta</taxon>
        <taxon>Imparidentia</taxon>
        <taxon>Neoheterodontei</taxon>
        <taxon>Myida</taxon>
        <taxon>Dreissenoidea</taxon>
        <taxon>Dreissenidae</taxon>
        <taxon>Dreissena</taxon>
    </lineage>
</organism>
<dbReference type="AlphaFoldDB" id="A0A9D3YKN5"/>